<dbReference type="Proteomes" id="UP000830671">
    <property type="component" value="Chromosome 6"/>
</dbReference>
<feature type="region of interest" description="Disordered" evidence="1">
    <location>
        <begin position="217"/>
        <end position="281"/>
    </location>
</feature>
<dbReference type="RefSeq" id="XP_049147633.1">
    <property type="nucleotide sequence ID" value="XM_049290488.1"/>
</dbReference>
<feature type="region of interest" description="Disordered" evidence="1">
    <location>
        <begin position="50"/>
        <end position="91"/>
    </location>
</feature>
<feature type="compositionally biased region" description="Pro residues" evidence="1">
    <location>
        <begin position="341"/>
        <end position="357"/>
    </location>
</feature>
<feature type="compositionally biased region" description="Basic and acidic residues" evidence="1">
    <location>
        <begin position="251"/>
        <end position="268"/>
    </location>
</feature>
<feature type="compositionally biased region" description="Low complexity" evidence="1">
    <location>
        <begin position="68"/>
        <end position="81"/>
    </location>
</feature>
<name>A0A9Q8T0F3_9PEZI</name>
<dbReference type="KEGG" id="clup:CLUP02_11520"/>
<dbReference type="EMBL" id="CP019478">
    <property type="protein sequence ID" value="UQC86021.1"/>
    <property type="molecule type" value="Genomic_DNA"/>
</dbReference>
<proteinExistence type="predicted"/>
<evidence type="ECO:0000313" key="3">
    <source>
        <dbReference type="Proteomes" id="UP000830671"/>
    </source>
</evidence>
<evidence type="ECO:0000256" key="1">
    <source>
        <dbReference type="SAM" id="MobiDB-lite"/>
    </source>
</evidence>
<dbReference type="GeneID" id="73345498"/>
<reference evidence="2" key="1">
    <citation type="journal article" date="2021" name="Mol. Plant Microbe Interact.">
        <title>Complete Genome Sequence of the Plant-Pathogenic Fungus Colletotrichum lupini.</title>
        <authorList>
            <person name="Baroncelli R."/>
            <person name="Pensec F."/>
            <person name="Da Lio D."/>
            <person name="Boufleur T."/>
            <person name="Vicente I."/>
            <person name="Sarrocco S."/>
            <person name="Picot A."/>
            <person name="Baraldi E."/>
            <person name="Sukno S."/>
            <person name="Thon M."/>
            <person name="Le Floch G."/>
        </authorList>
    </citation>
    <scope>NUCLEOTIDE SEQUENCE</scope>
    <source>
        <strain evidence="2">IMI 504893</strain>
    </source>
</reference>
<organism evidence="2 3">
    <name type="scientific">Colletotrichum lupini</name>
    <dbReference type="NCBI Taxonomy" id="145971"/>
    <lineage>
        <taxon>Eukaryota</taxon>
        <taxon>Fungi</taxon>
        <taxon>Dikarya</taxon>
        <taxon>Ascomycota</taxon>
        <taxon>Pezizomycotina</taxon>
        <taxon>Sordariomycetes</taxon>
        <taxon>Hypocreomycetidae</taxon>
        <taxon>Glomerellales</taxon>
        <taxon>Glomerellaceae</taxon>
        <taxon>Colletotrichum</taxon>
        <taxon>Colletotrichum acutatum species complex</taxon>
    </lineage>
</organism>
<evidence type="ECO:0000313" key="2">
    <source>
        <dbReference type="EMBL" id="UQC86021.1"/>
    </source>
</evidence>
<feature type="region of interest" description="Disordered" evidence="1">
    <location>
        <begin position="338"/>
        <end position="357"/>
    </location>
</feature>
<gene>
    <name evidence="2" type="ORF">CLUP02_11520</name>
</gene>
<keyword evidence="3" id="KW-1185">Reference proteome</keyword>
<feature type="compositionally biased region" description="Polar residues" evidence="1">
    <location>
        <begin position="223"/>
        <end position="250"/>
    </location>
</feature>
<accession>A0A9Q8T0F3</accession>
<dbReference type="AlphaFoldDB" id="A0A9Q8T0F3"/>
<protein>
    <submittedName>
        <fullName evidence="2">Uncharacterized protein</fullName>
    </submittedName>
</protein>
<sequence length="357" mass="38996">METQVLSLFTHHLFRLCSKSAEGLPVQLVTIMNLILTECLTASRVAAWQKKMRSHPKHNMTEARASHQHPTLPQQQHHPSPVGQEIQGSSVPPRLPPESGFLLVPSLQVGNSQFLVGGPNRTKHSLIAILLSPFSIHDPALTLLLLSLSLTLSSLAPRSWRLELHLDMDLNCAPLQPQPHKPRSLLKQSIPELSQHEEYQKQLSLCLVPQTLNGLDASPARNRASTSPQQRLTDLTGRTRSTSKQVGNSLESEHGGPLELTRGGKTDDPSASSGGEGVPMPFSHWSLRNAIPLIRDLASRGPPEPGRGTWNLDFSTLSPPGTFCRSDVLSDKIRYVSSSPPLSPPLRPPALPPPFLA</sequence>